<feature type="region of interest" description="Disordered" evidence="1">
    <location>
        <begin position="508"/>
        <end position="540"/>
    </location>
</feature>
<feature type="compositionally biased region" description="Polar residues" evidence="1">
    <location>
        <begin position="33"/>
        <end position="42"/>
    </location>
</feature>
<feature type="compositionally biased region" description="Polar residues" evidence="1">
    <location>
        <begin position="426"/>
        <end position="442"/>
    </location>
</feature>
<proteinExistence type="predicted"/>
<feature type="compositionally biased region" description="Polar residues" evidence="1">
    <location>
        <begin position="107"/>
        <end position="118"/>
    </location>
</feature>
<feature type="region of interest" description="Disordered" evidence="1">
    <location>
        <begin position="1"/>
        <end position="188"/>
    </location>
</feature>
<dbReference type="GeneTree" id="ENSGT00940000180552"/>
<feature type="compositionally biased region" description="Low complexity" evidence="1">
    <location>
        <begin position="88"/>
        <end position="106"/>
    </location>
</feature>
<organism evidence="2 3">
    <name type="scientific">Scophthalmus maximus</name>
    <name type="common">Turbot</name>
    <name type="synonym">Psetta maxima</name>
    <dbReference type="NCBI Taxonomy" id="52904"/>
    <lineage>
        <taxon>Eukaryota</taxon>
        <taxon>Metazoa</taxon>
        <taxon>Chordata</taxon>
        <taxon>Craniata</taxon>
        <taxon>Vertebrata</taxon>
        <taxon>Euteleostomi</taxon>
        <taxon>Actinopterygii</taxon>
        <taxon>Neopterygii</taxon>
        <taxon>Teleostei</taxon>
        <taxon>Neoteleostei</taxon>
        <taxon>Acanthomorphata</taxon>
        <taxon>Carangaria</taxon>
        <taxon>Pleuronectiformes</taxon>
        <taxon>Pleuronectoidei</taxon>
        <taxon>Scophthalmidae</taxon>
        <taxon>Scophthalmus</taxon>
    </lineage>
</organism>
<evidence type="ECO:0000313" key="3">
    <source>
        <dbReference type="Proteomes" id="UP000694558"/>
    </source>
</evidence>
<feature type="compositionally biased region" description="Polar residues" evidence="1">
    <location>
        <begin position="317"/>
        <end position="329"/>
    </location>
</feature>
<protein>
    <submittedName>
        <fullName evidence="2">Uncharacterized protein</fullName>
    </submittedName>
</protein>
<feature type="compositionally biased region" description="Polar residues" evidence="1">
    <location>
        <begin position="406"/>
        <end position="416"/>
    </location>
</feature>
<feature type="region of interest" description="Disordered" evidence="1">
    <location>
        <begin position="552"/>
        <end position="595"/>
    </location>
</feature>
<accession>A0A8D3DH43</accession>
<evidence type="ECO:0000313" key="2">
    <source>
        <dbReference type="Ensembl" id="ENSSMAP00000058852.1"/>
    </source>
</evidence>
<sequence>MTQPPPSYDQVIQEKTQEGHAVRPTAAPRCSTCIATSATQTDPVRGDTTPTDPRGGEAPQSAEKRSAAKKPQKPPRPSLPRPGDREPVTGTVTPTGTDGTVGTNTTASTNAEDQSGSISDIKRPSPPHPTHTSTRSVTVYWDIPANHLSAPAAPAETTSPSNSEPRQCPVPLPRTRSRKPATAEEVKVQPLVEVSENCDTVHSDREDFSSNKYLKELLEAFSAEDECEQTGDIANQSDEACQREDAAGEMNAGHSQRNIRARIQAFESQADAEEGSVPEPARPEPRPRKATAKPPVAAKPSVALKPQFNHSTDEDSQNFSSANVQISTPRPQPPEKIPGLSIKEELESIHSKAAFPNRSRPSVLTRANSIYGEETSPAPPVPPAKPFKEPLKPNLNINNHNSASISESEYVNSQPNHIPAEPPASADSNGASFKRQTLTRRPTTIRVPSKTGSRESSELTHDCWKMSFLSKYTQVMSHLPMPGWIMGTRFQHVMLTTSSLFSLRFFSGRSSTSPRSEARGLPPRLGGPQTGLHARPPVPGVFPVRTRAIATTSEAQHNQNPPASPTSSQTRPGQTPPTRPPGHRSVPFNAMGHLA</sequence>
<reference evidence="2" key="2">
    <citation type="submission" date="2025-08" db="UniProtKB">
        <authorList>
            <consortium name="Ensembl"/>
        </authorList>
    </citation>
    <scope>IDENTIFICATION</scope>
</reference>
<dbReference type="Ensembl" id="ENSSMAT00000047121.1">
    <property type="protein sequence ID" value="ENSSMAP00000058852.1"/>
    <property type="gene ID" value="ENSSMAG00000003740.2"/>
</dbReference>
<feature type="region of interest" description="Disordered" evidence="1">
    <location>
        <begin position="226"/>
        <end position="344"/>
    </location>
</feature>
<feature type="compositionally biased region" description="Low complexity" evidence="1">
    <location>
        <begin position="292"/>
        <end position="303"/>
    </location>
</feature>
<reference evidence="2" key="1">
    <citation type="submission" date="2023-05" db="EMBL/GenBank/DDBJ databases">
        <title>High-quality long-read genome of Scophthalmus maximus.</title>
        <authorList>
            <person name="Lien S."/>
            <person name="Martinez P."/>
        </authorList>
    </citation>
    <scope>NUCLEOTIDE SEQUENCE [LARGE SCALE GENOMIC DNA]</scope>
</reference>
<feature type="compositionally biased region" description="Low complexity" evidence="1">
    <location>
        <begin position="149"/>
        <end position="163"/>
    </location>
</feature>
<evidence type="ECO:0000256" key="1">
    <source>
        <dbReference type="SAM" id="MobiDB-lite"/>
    </source>
</evidence>
<dbReference type="AlphaFoldDB" id="A0A8D3DH43"/>
<feature type="compositionally biased region" description="Polar residues" evidence="1">
    <location>
        <begin position="552"/>
        <end position="561"/>
    </location>
</feature>
<dbReference type="Proteomes" id="UP000694558">
    <property type="component" value="Chromosome 8"/>
</dbReference>
<feature type="region of interest" description="Disordered" evidence="1">
    <location>
        <begin position="406"/>
        <end position="458"/>
    </location>
</feature>
<gene>
    <name evidence="2" type="primary">sh3d19</name>
</gene>
<feature type="compositionally biased region" description="Low complexity" evidence="1">
    <location>
        <begin position="130"/>
        <end position="139"/>
    </location>
</feature>
<name>A0A8D3DH43_SCOMX</name>